<name>A0ACB7SHM4_HYAAI</name>
<reference evidence="1" key="1">
    <citation type="submission" date="2020-05" db="EMBL/GenBank/DDBJ databases">
        <title>Large-scale comparative analyses of tick genomes elucidate their genetic diversity and vector capacities.</title>
        <authorList>
            <person name="Jia N."/>
            <person name="Wang J."/>
            <person name="Shi W."/>
            <person name="Du L."/>
            <person name="Sun Y."/>
            <person name="Zhan W."/>
            <person name="Jiang J."/>
            <person name="Wang Q."/>
            <person name="Zhang B."/>
            <person name="Ji P."/>
            <person name="Sakyi L.B."/>
            <person name="Cui X."/>
            <person name="Yuan T."/>
            <person name="Jiang B."/>
            <person name="Yang W."/>
            <person name="Lam T.T.-Y."/>
            <person name="Chang Q."/>
            <person name="Ding S."/>
            <person name="Wang X."/>
            <person name="Zhu J."/>
            <person name="Ruan X."/>
            <person name="Zhao L."/>
            <person name="Wei J."/>
            <person name="Que T."/>
            <person name="Du C."/>
            <person name="Cheng J."/>
            <person name="Dai P."/>
            <person name="Han X."/>
            <person name="Huang E."/>
            <person name="Gao Y."/>
            <person name="Liu J."/>
            <person name="Shao H."/>
            <person name="Ye R."/>
            <person name="Li L."/>
            <person name="Wei W."/>
            <person name="Wang X."/>
            <person name="Wang C."/>
            <person name="Yang T."/>
            <person name="Huo Q."/>
            <person name="Li W."/>
            <person name="Guo W."/>
            <person name="Chen H."/>
            <person name="Zhou L."/>
            <person name="Ni X."/>
            <person name="Tian J."/>
            <person name="Zhou Y."/>
            <person name="Sheng Y."/>
            <person name="Liu T."/>
            <person name="Pan Y."/>
            <person name="Xia L."/>
            <person name="Li J."/>
            <person name="Zhao F."/>
            <person name="Cao W."/>
        </authorList>
    </citation>
    <scope>NUCLEOTIDE SEQUENCE</scope>
    <source>
        <strain evidence="1">Hyas-2018</strain>
    </source>
</reference>
<organism evidence="1 2">
    <name type="scientific">Hyalomma asiaticum</name>
    <name type="common">Tick</name>
    <dbReference type="NCBI Taxonomy" id="266040"/>
    <lineage>
        <taxon>Eukaryota</taxon>
        <taxon>Metazoa</taxon>
        <taxon>Ecdysozoa</taxon>
        <taxon>Arthropoda</taxon>
        <taxon>Chelicerata</taxon>
        <taxon>Arachnida</taxon>
        <taxon>Acari</taxon>
        <taxon>Parasitiformes</taxon>
        <taxon>Ixodida</taxon>
        <taxon>Ixodoidea</taxon>
        <taxon>Ixodidae</taxon>
        <taxon>Hyalomminae</taxon>
        <taxon>Hyalomma</taxon>
    </lineage>
</organism>
<dbReference type="EMBL" id="CM023484">
    <property type="protein sequence ID" value="KAH6934471.1"/>
    <property type="molecule type" value="Genomic_DNA"/>
</dbReference>
<keyword evidence="2" id="KW-1185">Reference proteome</keyword>
<protein>
    <submittedName>
        <fullName evidence="1">Uncharacterized protein</fullName>
    </submittedName>
</protein>
<comment type="caution">
    <text evidence="1">The sequence shown here is derived from an EMBL/GenBank/DDBJ whole genome shotgun (WGS) entry which is preliminary data.</text>
</comment>
<evidence type="ECO:0000313" key="2">
    <source>
        <dbReference type="Proteomes" id="UP000821845"/>
    </source>
</evidence>
<dbReference type="Proteomes" id="UP000821845">
    <property type="component" value="Chromosome 4"/>
</dbReference>
<sequence length="106" mass="12325">MSLQWLQFARPKPKPPAATNVPDRYSIIIKIEGIVLSLIRQIAKDEPPRFVYDRRQGWENVVYCHRRGLVRKDNPREDSHIFRLGDFDEKIRAHAQGPLQDPLPAA</sequence>
<gene>
    <name evidence="1" type="ORF">HPB50_024543</name>
</gene>
<proteinExistence type="predicted"/>
<accession>A0ACB7SHM4</accession>
<evidence type="ECO:0000313" key="1">
    <source>
        <dbReference type="EMBL" id="KAH6934471.1"/>
    </source>
</evidence>